<dbReference type="Proteomes" id="UP000285146">
    <property type="component" value="Unassembled WGS sequence"/>
</dbReference>
<name>A0A423XD00_9PEZI</name>
<dbReference type="InParanoid" id="A0A423XD00"/>
<gene>
    <name evidence="1" type="ORF">VPNG_04038</name>
</gene>
<evidence type="ECO:0000313" key="2">
    <source>
        <dbReference type="Proteomes" id="UP000285146"/>
    </source>
</evidence>
<proteinExistence type="predicted"/>
<keyword evidence="2" id="KW-1185">Reference proteome</keyword>
<evidence type="ECO:0000313" key="1">
    <source>
        <dbReference type="EMBL" id="ROW13946.1"/>
    </source>
</evidence>
<evidence type="ECO:0008006" key="3">
    <source>
        <dbReference type="Google" id="ProtNLM"/>
    </source>
</evidence>
<protein>
    <recommendedName>
        <fullName evidence="3">F-box domain-containing protein</fullName>
    </recommendedName>
</protein>
<accession>A0A423XD00</accession>
<organism evidence="1 2">
    <name type="scientific">Cytospora leucostoma</name>
    <dbReference type="NCBI Taxonomy" id="1230097"/>
    <lineage>
        <taxon>Eukaryota</taxon>
        <taxon>Fungi</taxon>
        <taxon>Dikarya</taxon>
        <taxon>Ascomycota</taxon>
        <taxon>Pezizomycotina</taxon>
        <taxon>Sordariomycetes</taxon>
        <taxon>Sordariomycetidae</taxon>
        <taxon>Diaporthales</taxon>
        <taxon>Cytosporaceae</taxon>
        <taxon>Cytospora</taxon>
    </lineage>
</organism>
<dbReference type="EMBL" id="LKEB01000016">
    <property type="protein sequence ID" value="ROW13946.1"/>
    <property type="molecule type" value="Genomic_DNA"/>
</dbReference>
<dbReference type="Gene3D" id="3.80.10.10">
    <property type="entry name" value="Ribonuclease Inhibitor"/>
    <property type="match status" value="1"/>
</dbReference>
<dbReference type="OrthoDB" id="5230196at2759"/>
<dbReference type="InterPro" id="IPR032675">
    <property type="entry name" value="LRR_dom_sf"/>
</dbReference>
<dbReference type="STRING" id="1230097.A0A423XD00"/>
<dbReference type="AlphaFoldDB" id="A0A423XD00"/>
<comment type="caution">
    <text evidence="1">The sequence shown here is derived from an EMBL/GenBank/DDBJ whole genome shotgun (WGS) entry which is preliminary data.</text>
</comment>
<reference evidence="1 2" key="1">
    <citation type="submission" date="2015-09" db="EMBL/GenBank/DDBJ databases">
        <title>Host preference determinants of Valsa canker pathogens revealed by comparative genomics.</title>
        <authorList>
            <person name="Yin Z."/>
            <person name="Huang L."/>
        </authorList>
    </citation>
    <scope>NUCLEOTIDE SEQUENCE [LARGE SCALE GENOMIC DNA]</scope>
    <source>
        <strain evidence="1 2">SXYLt</strain>
    </source>
</reference>
<sequence length="317" mass="36656">MPMETPAHKFTQAEEMLVHLAGHIQDHSTLWSLCLASRAFYRIFRDYLWASIVWNDRNDTFFSDKSRLANFLFTHKDDLSRAHSLRAVKKCISHDSFDQDEWLTVSDHYGFLDYLDGMKLLHSHMPNLKRFEWAGPCDYGTIQSLAQHCPRLERLYVCSTGDDRLSKLASRQTLKGASYKSLPCLTSAAYHQASLWGSFERRATVSDEASRYILDKAPALESMSFHWPKMRHIEDERRAVEDFIFFFIVTRAPEDLLCVGVRPRWKGLPQMCWAPNSGDDSSRWRRPPSYVSGEEGGRFIRMDITGMSQLDGLLSLE</sequence>